<feature type="domain" description="Histone deacetylase interacting" evidence="9">
    <location>
        <begin position="698"/>
        <end position="799"/>
    </location>
</feature>
<evidence type="ECO:0000256" key="2">
    <source>
        <dbReference type="ARBA" id="ARBA00022491"/>
    </source>
</evidence>
<dbReference type="GO" id="GO:0010628">
    <property type="term" value="P:positive regulation of gene expression"/>
    <property type="evidence" value="ECO:0007669"/>
    <property type="project" value="UniProtKB-ARBA"/>
</dbReference>
<feature type="compositionally biased region" description="Basic residues" evidence="8">
    <location>
        <begin position="560"/>
        <end position="569"/>
    </location>
</feature>
<feature type="compositionally biased region" description="Low complexity" evidence="8">
    <location>
        <begin position="1080"/>
        <end position="1090"/>
    </location>
</feature>
<feature type="region of interest" description="Disordered" evidence="8">
    <location>
        <begin position="460"/>
        <end position="591"/>
    </location>
</feature>
<dbReference type="Pfam" id="PF02671">
    <property type="entry name" value="PAH"/>
    <property type="match status" value="3"/>
</dbReference>
<feature type="region of interest" description="Disordered" evidence="8">
    <location>
        <begin position="992"/>
        <end position="1111"/>
    </location>
</feature>
<keyword evidence="3" id="KW-0677">Repeat</keyword>
<proteinExistence type="predicted"/>
<evidence type="ECO:0000256" key="8">
    <source>
        <dbReference type="SAM" id="MobiDB-lite"/>
    </source>
</evidence>
<dbReference type="GO" id="GO:0003714">
    <property type="term" value="F:transcription corepressor activity"/>
    <property type="evidence" value="ECO:0007669"/>
    <property type="project" value="InterPro"/>
</dbReference>
<evidence type="ECO:0000256" key="5">
    <source>
        <dbReference type="ARBA" id="ARBA00023163"/>
    </source>
</evidence>
<feature type="compositionally biased region" description="Pro residues" evidence="8">
    <location>
        <begin position="264"/>
        <end position="300"/>
    </location>
</feature>
<feature type="compositionally biased region" description="Low complexity" evidence="8">
    <location>
        <begin position="84"/>
        <end position="93"/>
    </location>
</feature>
<dbReference type="OrthoDB" id="10265969at2759"/>
<feature type="compositionally biased region" description="Low complexity" evidence="8">
    <location>
        <begin position="502"/>
        <end position="518"/>
    </location>
</feature>
<evidence type="ECO:0000259" key="9">
    <source>
        <dbReference type="SMART" id="SM00761"/>
    </source>
</evidence>
<comment type="subcellular location">
    <subcellularLocation>
        <location evidence="1 7">Nucleus</location>
    </subcellularLocation>
</comment>
<dbReference type="FunFam" id="1.20.1160.11:FF:000002">
    <property type="entry name" value="Paired amphipathic helix protein SIN3"/>
    <property type="match status" value="1"/>
</dbReference>
<feature type="region of interest" description="Disordered" evidence="8">
    <location>
        <begin position="1416"/>
        <end position="1453"/>
    </location>
</feature>
<evidence type="ECO:0000256" key="6">
    <source>
        <dbReference type="ARBA" id="ARBA00023242"/>
    </source>
</evidence>
<dbReference type="HOGENOM" id="CLU_001360_1_1_1"/>
<dbReference type="InterPro" id="IPR013194">
    <property type="entry name" value="HDAC_interact_dom"/>
</dbReference>
<dbReference type="InterPro" id="IPR039774">
    <property type="entry name" value="Sin3-like"/>
</dbReference>
<feature type="compositionally biased region" description="Pro residues" evidence="8">
    <location>
        <begin position="1"/>
        <end position="11"/>
    </location>
</feature>
<feature type="compositionally biased region" description="Pro residues" evidence="8">
    <location>
        <begin position="531"/>
        <end position="555"/>
    </location>
</feature>
<accession>A0A0C3MD63</accession>
<keyword evidence="5" id="KW-0804">Transcription</keyword>
<feature type="region of interest" description="Disordered" evidence="8">
    <location>
        <begin position="1"/>
        <end position="136"/>
    </location>
</feature>
<dbReference type="Pfam" id="PF16879">
    <property type="entry name" value="Sin3a_C"/>
    <property type="match status" value="1"/>
</dbReference>
<dbReference type="GO" id="GO:0033698">
    <property type="term" value="C:Rpd3L complex"/>
    <property type="evidence" value="ECO:0007669"/>
    <property type="project" value="UniProtKB-ARBA"/>
</dbReference>
<reference evidence="10 11" key="1">
    <citation type="submission" date="2014-04" db="EMBL/GenBank/DDBJ databases">
        <authorList>
            <consortium name="DOE Joint Genome Institute"/>
            <person name="Kuo A."/>
            <person name="Girlanda M."/>
            <person name="Perotto S."/>
            <person name="Kohler A."/>
            <person name="Nagy L.G."/>
            <person name="Floudas D."/>
            <person name="Copeland A."/>
            <person name="Barry K.W."/>
            <person name="Cichocki N."/>
            <person name="Veneault-Fourrey C."/>
            <person name="LaButti K."/>
            <person name="Lindquist E.A."/>
            <person name="Lipzen A."/>
            <person name="Lundell T."/>
            <person name="Morin E."/>
            <person name="Murat C."/>
            <person name="Sun H."/>
            <person name="Tunlid A."/>
            <person name="Henrissat B."/>
            <person name="Grigoriev I.V."/>
            <person name="Hibbett D.S."/>
            <person name="Martin F."/>
            <person name="Nordberg H.P."/>
            <person name="Cantor M.N."/>
            <person name="Hua S.X."/>
        </authorList>
    </citation>
    <scope>NUCLEOTIDE SEQUENCE [LARGE SCALE GENOMIC DNA]</scope>
    <source>
        <strain evidence="10 11">MUT 4182</strain>
    </source>
</reference>
<evidence type="ECO:0000256" key="7">
    <source>
        <dbReference type="PROSITE-ProRule" id="PRU00810"/>
    </source>
</evidence>
<feature type="region of interest" description="Disordered" evidence="8">
    <location>
        <begin position="1530"/>
        <end position="1576"/>
    </location>
</feature>
<keyword evidence="2" id="KW-0678">Repressor</keyword>
<dbReference type="STRING" id="1051891.A0A0C3MD63"/>
<feature type="compositionally biased region" description="Acidic residues" evidence="8">
    <location>
        <begin position="1013"/>
        <end position="1028"/>
    </location>
</feature>
<feature type="compositionally biased region" description="Low complexity" evidence="8">
    <location>
        <begin position="303"/>
        <end position="316"/>
    </location>
</feature>
<dbReference type="PANTHER" id="PTHR12346:SF0">
    <property type="entry name" value="SIN3A, ISOFORM G"/>
    <property type="match status" value="1"/>
</dbReference>
<keyword evidence="4" id="KW-0805">Transcription regulation</keyword>
<reference evidence="11" key="2">
    <citation type="submission" date="2015-01" db="EMBL/GenBank/DDBJ databases">
        <title>Evolutionary Origins and Diversification of the Mycorrhizal Mutualists.</title>
        <authorList>
            <consortium name="DOE Joint Genome Institute"/>
            <consortium name="Mycorrhizal Genomics Consortium"/>
            <person name="Kohler A."/>
            <person name="Kuo A."/>
            <person name="Nagy L.G."/>
            <person name="Floudas D."/>
            <person name="Copeland A."/>
            <person name="Barry K.W."/>
            <person name="Cichocki N."/>
            <person name="Veneault-Fourrey C."/>
            <person name="LaButti K."/>
            <person name="Lindquist E.A."/>
            <person name="Lipzen A."/>
            <person name="Lundell T."/>
            <person name="Morin E."/>
            <person name="Murat C."/>
            <person name="Riley R."/>
            <person name="Ohm R."/>
            <person name="Sun H."/>
            <person name="Tunlid A."/>
            <person name="Henrissat B."/>
            <person name="Grigoriev I.V."/>
            <person name="Hibbett D.S."/>
            <person name="Martin F."/>
        </authorList>
    </citation>
    <scope>NUCLEOTIDE SEQUENCE [LARGE SCALE GENOMIC DNA]</scope>
    <source>
        <strain evidence="11">MUT 4182</strain>
    </source>
</reference>
<organism evidence="10 11">
    <name type="scientific">Tulasnella calospora MUT 4182</name>
    <dbReference type="NCBI Taxonomy" id="1051891"/>
    <lineage>
        <taxon>Eukaryota</taxon>
        <taxon>Fungi</taxon>
        <taxon>Dikarya</taxon>
        <taxon>Basidiomycota</taxon>
        <taxon>Agaricomycotina</taxon>
        <taxon>Agaricomycetes</taxon>
        <taxon>Cantharellales</taxon>
        <taxon>Tulasnellaceae</taxon>
        <taxon>Tulasnella</taxon>
    </lineage>
</organism>
<dbReference type="Gene3D" id="1.20.1160.11">
    <property type="entry name" value="Paired amphipathic helix"/>
    <property type="match status" value="3"/>
</dbReference>
<dbReference type="EMBL" id="KN822960">
    <property type="protein sequence ID" value="KIO31722.1"/>
    <property type="molecule type" value="Genomic_DNA"/>
</dbReference>
<keyword evidence="11" id="KW-1185">Reference proteome</keyword>
<feature type="compositionally biased region" description="Basic and acidic residues" evidence="8">
    <location>
        <begin position="1428"/>
        <end position="1447"/>
    </location>
</feature>
<keyword evidence="6 7" id="KW-0539">Nucleus</keyword>
<name>A0A0C3MD63_9AGAM</name>
<dbReference type="InterPro" id="IPR003822">
    <property type="entry name" value="PAH"/>
</dbReference>
<evidence type="ECO:0000256" key="4">
    <source>
        <dbReference type="ARBA" id="ARBA00023015"/>
    </source>
</evidence>
<feature type="region of interest" description="Disordered" evidence="8">
    <location>
        <begin position="251"/>
        <end position="335"/>
    </location>
</feature>
<feature type="compositionally biased region" description="Low complexity" evidence="8">
    <location>
        <begin position="1050"/>
        <end position="1072"/>
    </location>
</feature>
<dbReference type="PROSITE" id="PS51477">
    <property type="entry name" value="PAH"/>
    <property type="match status" value="3"/>
</dbReference>
<feature type="compositionally biased region" description="Pro residues" evidence="8">
    <location>
        <begin position="574"/>
        <end position="583"/>
    </location>
</feature>
<dbReference type="GO" id="GO:0000122">
    <property type="term" value="P:negative regulation of transcription by RNA polymerase II"/>
    <property type="evidence" value="ECO:0007669"/>
    <property type="project" value="TreeGrafter"/>
</dbReference>
<gene>
    <name evidence="10" type="ORF">M407DRAFT_19237</name>
</gene>
<dbReference type="Pfam" id="PF08295">
    <property type="entry name" value="Sin3_corepress"/>
    <property type="match status" value="1"/>
</dbReference>
<dbReference type="FunFam" id="1.20.1160.11:FF:000001">
    <property type="entry name" value="Paired amphipathic helix protein Sin3"/>
    <property type="match status" value="1"/>
</dbReference>
<evidence type="ECO:0000256" key="1">
    <source>
        <dbReference type="ARBA" id="ARBA00004123"/>
    </source>
</evidence>
<feature type="compositionally biased region" description="Low complexity" evidence="8">
    <location>
        <begin position="101"/>
        <end position="117"/>
    </location>
</feature>
<dbReference type="InterPro" id="IPR031693">
    <property type="entry name" value="Sin3_C"/>
</dbReference>
<dbReference type="SMART" id="SM00761">
    <property type="entry name" value="HDAC_interact"/>
    <property type="match status" value="1"/>
</dbReference>
<sequence>MDVDPPPPPRPTSSAAVLPPISSIVPGQQEPPQTAVPPHPQQQAEQPGTPASQAPPTRPASSAPNPSPVPGPALAPQRASSTQPWPATALTPGPGTPVIPGPLIAESIPGAETLAPGTPGPAPGDQSGASSPSGAYRPLNVKDALSYLEMVKIKFQDRPDVYNQFLDIMKDFKSQTIDTPGVIERVSTLFNGHPSLIQGFNTFLPQGYRIECSEGDDRTNTITVTTPTGIHTQTADGIIQRTRSFVTTPVQTPGIAQPTAYFSPGPPGAPQPTSSPYPHGPPPNAGAPPAPFNDPVPPAVGTPMGPSLGLPPQQLPHSVSPRPIHSPHPTTPGVATVLGGMQHSNGPPGITGPLVAAPPPPPQQHPPVNAQDSKRPVEFNHAINYVNKIKNRFASDPDTYKQFLEILQTYQKEQRPIQSVYEQVAVLFDGSTDLLDEFKQFLPDTTATALEGGMGTGGGLFGMIGQMTTGTPGQGHPSLPPHGKTAGSKDRRPPPPGPPAPNQVGRPPNGLDAAAAAAGKRKKRPAEKEPPPPPPPVPATRAPPHPSHMPAPNGVPGPSKAKKPKHHHNKTEPQSPPYHPPNSPSLRDGYIPPASDEAAFFDKVKKYIEDRNVYNDFLKLLHLFTEEIIDMRTLIERASNFLGGPDGELMMTFKSILPWDERVIIDGEMGPNGPLPSNVRGTVAVVPTIERPRVDLNSCRKFGPSYRKLPKHETQLACSGRDAMCWEVLNDEWVSHPTWASEDAGFSTHKKNQYEDAMHKSEEERHEYDFHIEAISRTIAILEPLNTRINHMDAEERAAWKLKPGLGGQGKSIYQRIIKKVYGREHGLDVIQALHESPSVAIPVILQRLKQKEEEWKRAQREWNKVWREVDARNFYKSLDHQGINFKMTDKKNVNSKQLVQDIEAKKREMDIERAKSVDPAFARTVPKHQYAYEIGDVAVLQDCLKLVFSFLDRAPSNSAMSHDARQIETFLRTFIPLFFCLDEEEFNAPFPPISSQNPINGNGQVNGHGEDVTESEADDAMALDDDSSSATASNSKKKRGGDLRKKVLKGAAAGKKGNSGKKSASSSRRVSPAPPPPVAAATASAPLPGDSMQVDDDSNDKGKGKTIVRPSTRLQDNVWIRHGPQEDVDVMMNGSSPTKKGATSSSATRKGTFFANNTFYVLLRNLQLLYARLHAAKKHAMELAAVPSPGSQTAPLPEDPIGPGQLNHTPLPHAYLANPLALRMGLADAVGPGASRLVNSGPNPASQFYEHLLECCEQLFDAEMDPSTFEDHMRFMFGIRAYHLFTIDKVVGSVIKQVQAVLSDVKNKELLTLLRRERTSAKPFAIQEQINARRTAEHMIGPEENLYRVTWLPDTKVLQIQLLARDDASTDDAETMTERWKQYMASYVLRHQTEGLPAPVVPPLLHRTLLQLGVDKPEENEANEEPQEGKDAKEKGAASKEKEKQAKSKFKRSTPDATLLNFRYGSRSGVEIKVCIRTYRIFFEAGGEDWFYRKRGKAEATELKSRCEAREKERAERWKAWHERRLDEMKPSAAKTLAAPAEAEPEALVEPPAEPEAASAAEPEVKGDVDMAEVA</sequence>
<dbReference type="FunFam" id="1.20.1160.11:FF:000003">
    <property type="entry name" value="Paired amphipathic helix SIN3-like protein"/>
    <property type="match status" value="1"/>
</dbReference>
<dbReference type="PANTHER" id="PTHR12346">
    <property type="entry name" value="SIN3B-RELATED"/>
    <property type="match status" value="1"/>
</dbReference>
<evidence type="ECO:0000256" key="3">
    <source>
        <dbReference type="ARBA" id="ARBA00022737"/>
    </source>
</evidence>
<feature type="compositionally biased region" description="Polar residues" evidence="8">
    <location>
        <begin position="994"/>
        <end position="1006"/>
    </location>
</feature>
<protein>
    <recommendedName>
        <fullName evidence="9">Histone deacetylase interacting domain-containing protein</fullName>
    </recommendedName>
</protein>
<feature type="compositionally biased region" description="Low complexity" evidence="8">
    <location>
        <begin position="50"/>
        <end position="64"/>
    </location>
</feature>
<evidence type="ECO:0000313" key="11">
    <source>
        <dbReference type="Proteomes" id="UP000054248"/>
    </source>
</evidence>
<dbReference type="InterPro" id="IPR036600">
    <property type="entry name" value="PAH_sf"/>
</dbReference>
<feature type="compositionally biased region" description="Low complexity" evidence="8">
    <location>
        <begin position="1532"/>
        <end position="1563"/>
    </location>
</feature>
<dbReference type="Proteomes" id="UP000054248">
    <property type="component" value="Unassembled WGS sequence"/>
</dbReference>
<evidence type="ECO:0000313" key="10">
    <source>
        <dbReference type="EMBL" id="KIO31722.1"/>
    </source>
</evidence>
<dbReference type="SUPFAM" id="SSF47762">
    <property type="entry name" value="PAH2 domain"/>
    <property type="match status" value="3"/>
</dbReference>